<dbReference type="KEGG" id="adu:127748580"/>
<reference evidence="2" key="2">
    <citation type="submission" date="2025-08" db="UniProtKB">
        <authorList>
            <consortium name="RefSeq"/>
        </authorList>
    </citation>
    <scope>IDENTIFICATION</scope>
    <source>
        <tissue evidence="2">Whole plant</tissue>
    </source>
</reference>
<protein>
    <submittedName>
        <fullName evidence="2">Uncharacterized protein LOC127748580</fullName>
    </submittedName>
</protein>
<dbReference type="InterPro" id="IPR025322">
    <property type="entry name" value="PADRE_dom"/>
</dbReference>
<sequence length="143" mass="15637">MGNCYCTSSKTTAMVVDTSGNVHRIKLPLNSGELMIEQIGHVITPADVLQRTRRISPLGADEELLPGKLYLLVPASRVHSKASPSEIAKTHIKNHKSLKMATEHGEDKITPVGVGVGLGYQGKRRWNPVLDPILESSRESNYP</sequence>
<evidence type="ECO:0000313" key="2">
    <source>
        <dbReference type="RefSeq" id="XP_052119428.1"/>
    </source>
</evidence>
<evidence type="ECO:0000313" key="1">
    <source>
        <dbReference type="Proteomes" id="UP000515211"/>
    </source>
</evidence>
<proteinExistence type="predicted"/>
<dbReference type="AlphaFoldDB" id="A0A9C6U150"/>
<reference evidence="1" key="1">
    <citation type="journal article" date="2016" name="Nat. Genet.">
        <title>The genome sequences of Arachis duranensis and Arachis ipaensis, the diploid ancestors of cultivated peanut.</title>
        <authorList>
            <person name="Bertioli D.J."/>
            <person name="Cannon S.B."/>
            <person name="Froenicke L."/>
            <person name="Huang G."/>
            <person name="Farmer A.D."/>
            <person name="Cannon E.K."/>
            <person name="Liu X."/>
            <person name="Gao D."/>
            <person name="Clevenger J."/>
            <person name="Dash S."/>
            <person name="Ren L."/>
            <person name="Moretzsohn M.C."/>
            <person name="Shirasawa K."/>
            <person name="Huang W."/>
            <person name="Vidigal B."/>
            <person name="Abernathy B."/>
            <person name="Chu Y."/>
            <person name="Niederhuth C.E."/>
            <person name="Umale P."/>
            <person name="Araujo A.C."/>
            <person name="Kozik A."/>
            <person name="Kim K.D."/>
            <person name="Burow M.D."/>
            <person name="Varshney R.K."/>
            <person name="Wang X."/>
            <person name="Zhang X."/>
            <person name="Barkley N."/>
            <person name="Guimaraes P.M."/>
            <person name="Isobe S."/>
            <person name="Guo B."/>
            <person name="Liao B."/>
            <person name="Stalker H.T."/>
            <person name="Schmitz R.J."/>
            <person name="Scheffler B.E."/>
            <person name="Leal-Bertioli S.C."/>
            <person name="Xun X."/>
            <person name="Jackson S.A."/>
            <person name="Michelmore R."/>
            <person name="Ozias-Akins P."/>
        </authorList>
    </citation>
    <scope>NUCLEOTIDE SEQUENCE [LARGE SCALE GENOMIC DNA]</scope>
    <source>
        <strain evidence="1">cv. V14167</strain>
    </source>
</reference>
<organism evidence="1 2">
    <name type="scientific">Arachis duranensis</name>
    <name type="common">Wild peanut</name>
    <dbReference type="NCBI Taxonomy" id="130453"/>
    <lineage>
        <taxon>Eukaryota</taxon>
        <taxon>Viridiplantae</taxon>
        <taxon>Streptophyta</taxon>
        <taxon>Embryophyta</taxon>
        <taxon>Tracheophyta</taxon>
        <taxon>Spermatophyta</taxon>
        <taxon>Magnoliopsida</taxon>
        <taxon>eudicotyledons</taxon>
        <taxon>Gunneridae</taxon>
        <taxon>Pentapetalae</taxon>
        <taxon>rosids</taxon>
        <taxon>fabids</taxon>
        <taxon>Fabales</taxon>
        <taxon>Fabaceae</taxon>
        <taxon>Papilionoideae</taxon>
        <taxon>50 kb inversion clade</taxon>
        <taxon>dalbergioids sensu lato</taxon>
        <taxon>Dalbergieae</taxon>
        <taxon>Pterocarpus clade</taxon>
        <taxon>Arachis</taxon>
    </lineage>
</organism>
<dbReference type="Pfam" id="PF14009">
    <property type="entry name" value="PADRE"/>
    <property type="match status" value="1"/>
</dbReference>
<dbReference type="GeneID" id="127748580"/>
<gene>
    <name evidence="2" type="primary">LOC127748580</name>
</gene>
<dbReference type="RefSeq" id="XP_052119428.1">
    <property type="nucleotide sequence ID" value="XM_052263468.1"/>
</dbReference>
<name>A0A9C6U150_ARADU</name>
<dbReference type="PANTHER" id="PTHR33052">
    <property type="entry name" value="DUF4228 DOMAIN PROTEIN-RELATED"/>
    <property type="match status" value="1"/>
</dbReference>
<dbReference type="Proteomes" id="UP000515211">
    <property type="component" value="Chromosome 6"/>
</dbReference>
<accession>A0A9C6U150</accession>
<keyword evidence="1" id="KW-1185">Reference proteome</keyword>